<dbReference type="Pfam" id="PF05378">
    <property type="entry name" value="Hydant_A_N"/>
    <property type="match status" value="1"/>
</dbReference>
<dbReference type="PANTHER" id="PTHR11365:SF23">
    <property type="entry name" value="HYPOTHETICAL 5-OXOPROLINASE (EUROFUNG)-RELATED"/>
    <property type="match status" value="1"/>
</dbReference>
<dbReference type="InterPro" id="IPR002821">
    <property type="entry name" value="Hydantoinase_A"/>
</dbReference>
<dbReference type="Proteomes" id="UP000321805">
    <property type="component" value="Chromosome"/>
</dbReference>
<sequence length="730" mass="77587">MGSGPARWLSSRAQRPPGPREGHMYRVGVDIGGTFTDVVVADEAGGIVRAKALTTPKDYTEGVTAAVSNAAGELGTSLEALMAECDAFVNGTTVVTNSIAQGKGRNVGLLTTRGFKQSIYIHRGIREIQLDLQKETRPPDIVRQRHVAEIDERVSRSGEVLVELNEDDVRREVARLVEQGVDAIAVCFLWSFRHPVHERRAGEIIAELYPDLFVTLSCDIYPRIREYERMNTALLNAFVSEGAETYIGKLTARTQELGLREGRISFMQSMGGHISPTEAMAEPIHLSHSGPVGGVVAATHFAKVLGEGNIITADLGGTSFDTALIREGRPAYAHRTTINRLLTGLSIIDIHAIGAGGGSICWIDDRGLPQMGPHSAGGYPGPACYGNGGTAPTITDANLVLGLIDPLKFWGGTVTLDVDAAKAALQPLADQLGQDLMEVAAGFHHIAVTQMGTAIEKVSLGRGYDPRDFTVVGYGGGSGLFLGEVCRDLGIRRLVMPGAAATFSAYGLLFADAIHAESTTAQWIFSAGETATINELYDGLEERAVAALRHEGFSDDDIVVRREADVKFAGQAFEISMTWPGEEVRDEDREDLSTRFVQEYERVYGPGSAWDGFPIELHTARVVASGITPKPPTPSAGDDLATSVPEPSAHREVRLGDTTIQAAVHDGPALAPGAVVDGPALVDDVDTTLLVPPGARLEVDGLRNYVFTIDVAAPAAAPPAAVADPAGLPG</sequence>
<reference evidence="5 6" key="1">
    <citation type="journal article" date="2018" name="J. Microbiol.">
        <title>Baekduia soli gen. nov., sp. nov., a novel bacterium isolated from the soil of Baekdu Mountain and proposal of a novel family name, Baekduiaceae fam. nov.</title>
        <authorList>
            <person name="An D.S."/>
            <person name="Siddiqi M.Z."/>
            <person name="Kim K.H."/>
            <person name="Yu H.S."/>
            <person name="Im W.T."/>
        </authorList>
    </citation>
    <scope>NUCLEOTIDE SEQUENCE [LARGE SCALE GENOMIC DNA]</scope>
    <source>
        <strain evidence="5 6">BR7-21</strain>
    </source>
</reference>
<organism evidence="5 6">
    <name type="scientific">Baekduia soli</name>
    <dbReference type="NCBI Taxonomy" id="496014"/>
    <lineage>
        <taxon>Bacteria</taxon>
        <taxon>Bacillati</taxon>
        <taxon>Actinomycetota</taxon>
        <taxon>Thermoleophilia</taxon>
        <taxon>Solirubrobacterales</taxon>
        <taxon>Baekduiaceae</taxon>
        <taxon>Baekduia</taxon>
    </lineage>
</organism>
<evidence type="ECO:0000259" key="3">
    <source>
        <dbReference type="Pfam" id="PF05378"/>
    </source>
</evidence>
<dbReference type="KEGG" id="bsol:FSW04_25320"/>
<dbReference type="InterPro" id="IPR045079">
    <property type="entry name" value="Oxoprolinase-like"/>
</dbReference>
<dbReference type="EMBL" id="CP042430">
    <property type="protein sequence ID" value="QEC50579.1"/>
    <property type="molecule type" value="Genomic_DNA"/>
</dbReference>
<evidence type="ECO:0000313" key="6">
    <source>
        <dbReference type="Proteomes" id="UP000321805"/>
    </source>
</evidence>
<dbReference type="SUPFAM" id="SSF53067">
    <property type="entry name" value="Actin-like ATPase domain"/>
    <property type="match status" value="1"/>
</dbReference>
<dbReference type="Pfam" id="PF01968">
    <property type="entry name" value="Hydantoinase_A"/>
    <property type="match status" value="1"/>
</dbReference>
<dbReference type="Pfam" id="PF19278">
    <property type="entry name" value="Hydant_A_C"/>
    <property type="match status" value="1"/>
</dbReference>
<evidence type="ECO:0000259" key="4">
    <source>
        <dbReference type="Pfam" id="PF19278"/>
    </source>
</evidence>
<evidence type="ECO:0000256" key="1">
    <source>
        <dbReference type="SAM" id="MobiDB-lite"/>
    </source>
</evidence>
<dbReference type="AlphaFoldDB" id="A0A5B8UBJ1"/>
<name>A0A5B8UBJ1_9ACTN</name>
<dbReference type="GO" id="GO:0017168">
    <property type="term" value="F:5-oxoprolinase (ATP-hydrolyzing) activity"/>
    <property type="evidence" value="ECO:0007669"/>
    <property type="project" value="TreeGrafter"/>
</dbReference>
<proteinExistence type="predicted"/>
<accession>A0A5B8UBJ1</accession>
<dbReference type="OrthoDB" id="9768323at2"/>
<evidence type="ECO:0000259" key="2">
    <source>
        <dbReference type="Pfam" id="PF01968"/>
    </source>
</evidence>
<dbReference type="GO" id="GO:0006749">
    <property type="term" value="P:glutathione metabolic process"/>
    <property type="evidence" value="ECO:0007669"/>
    <property type="project" value="TreeGrafter"/>
</dbReference>
<protein>
    <submittedName>
        <fullName evidence="5">Hydantoinase/oxoprolinase family protein</fullName>
    </submittedName>
</protein>
<dbReference type="GO" id="GO:0005829">
    <property type="term" value="C:cytosol"/>
    <property type="evidence" value="ECO:0007669"/>
    <property type="project" value="TreeGrafter"/>
</dbReference>
<keyword evidence="6" id="KW-1185">Reference proteome</keyword>
<gene>
    <name evidence="5" type="ORF">FSW04_25320</name>
</gene>
<evidence type="ECO:0000313" key="5">
    <source>
        <dbReference type="EMBL" id="QEC50579.1"/>
    </source>
</evidence>
<dbReference type="InterPro" id="IPR008040">
    <property type="entry name" value="Hydant_A_N"/>
</dbReference>
<dbReference type="InterPro" id="IPR043129">
    <property type="entry name" value="ATPase_NBD"/>
</dbReference>
<dbReference type="InterPro" id="IPR049517">
    <property type="entry name" value="ACX-like_C"/>
</dbReference>
<dbReference type="Gene3D" id="3.30.420.40">
    <property type="match status" value="1"/>
</dbReference>
<feature type="domain" description="Hydantoinase A/oxoprolinase" evidence="2">
    <location>
        <begin position="229"/>
        <end position="515"/>
    </location>
</feature>
<dbReference type="PANTHER" id="PTHR11365">
    <property type="entry name" value="5-OXOPROLINASE RELATED"/>
    <property type="match status" value="1"/>
</dbReference>
<feature type="region of interest" description="Disordered" evidence="1">
    <location>
        <begin position="1"/>
        <end position="23"/>
    </location>
</feature>
<feature type="domain" description="Acetophenone carboxylase-like C-terminal" evidence="4">
    <location>
        <begin position="530"/>
        <end position="703"/>
    </location>
</feature>
<feature type="domain" description="Hydantoinase/oxoprolinase N-terminal" evidence="3">
    <location>
        <begin position="26"/>
        <end position="207"/>
    </location>
</feature>